<name>A0A849SGN7_UNCEI</name>
<proteinExistence type="predicted"/>
<comment type="caution">
    <text evidence="3">The sequence shown here is derived from an EMBL/GenBank/DDBJ whole genome shotgun (WGS) entry which is preliminary data.</text>
</comment>
<sequence>MTAPDNDQILKILRRMGIARPADLEAHGIPRARLHHMVCDGLIERRARGIYVASAHPVTAEHTLAHLAKRVPGGVFCLLSALRFHGLTTQAPAEVWIALPEKARRPRLDYPRLRVARFSGAALTEGIETHRLEKVEVRMYSAAKTVADCFKYRNKVGIDVAVEALRDFSRRKRGGADDLARFARICRVARVMQPYLDSIA</sequence>
<dbReference type="InterPro" id="IPR025159">
    <property type="entry name" value="AbiEi_N"/>
</dbReference>
<reference evidence="3 4" key="1">
    <citation type="submission" date="2020-04" db="EMBL/GenBank/DDBJ databases">
        <title>Metagenomic profiling of ammonia- and methane-oxidizing microorganisms in a Dutch drinking water treatment plant.</title>
        <authorList>
            <person name="Poghosyan L."/>
            <person name="Leucker S."/>
        </authorList>
    </citation>
    <scope>NUCLEOTIDE SEQUENCE [LARGE SCALE GENOMIC DNA]</scope>
    <source>
        <strain evidence="3">S-RSF-IL-03</strain>
    </source>
</reference>
<dbReference type="Proteomes" id="UP000580839">
    <property type="component" value="Unassembled WGS sequence"/>
</dbReference>
<dbReference type="Pfam" id="PF13338">
    <property type="entry name" value="AbiEi_4"/>
    <property type="match status" value="1"/>
</dbReference>
<organism evidence="3 4">
    <name type="scientific">Eiseniibacteriota bacterium</name>
    <dbReference type="NCBI Taxonomy" id="2212470"/>
    <lineage>
        <taxon>Bacteria</taxon>
        <taxon>Candidatus Eiseniibacteriota</taxon>
    </lineage>
</organism>
<evidence type="ECO:0000259" key="2">
    <source>
        <dbReference type="Pfam" id="PF13338"/>
    </source>
</evidence>
<evidence type="ECO:0000313" key="4">
    <source>
        <dbReference type="Proteomes" id="UP000580839"/>
    </source>
</evidence>
<dbReference type="InterPro" id="IPR018547">
    <property type="entry name" value="AbiEi_C"/>
</dbReference>
<evidence type="ECO:0000259" key="1">
    <source>
        <dbReference type="Pfam" id="PF09407"/>
    </source>
</evidence>
<protein>
    <submittedName>
        <fullName evidence="3">Transcriptional regulator</fullName>
    </submittedName>
</protein>
<evidence type="ECO:0000313" key="3">
    <source>
        <dbReference type="EMBL" id="NOT32723.1"/>
    </source>
</evidence>
<dbReference type="EMBL" id="JABFRW010000010">
    <property type="protein sequence ID" value="NOT32723.1"/>
    <property type="molecule type" value="Genomic_DNA"/>
</dbReference>
<accession>A0A849SGN7</accession>
<gene>
    <name evidence="3" type="ORF">HOP12_00990</name>
</gene>
<dbReference type="Pfam" id="PF09407">
    <property type="entry name" value="AbiEi_1"/>
    <property type="match status" value="1"/>
</dbReference>
<feature type="domain" description="AbiEi antitoxin C-terminal" evidence="1">
    <location>
        <begin position="64"/>
        <end position="189"/>
    </location>
</feature>
<feature type="domain" description="AbiEi antitoxin N-terminal" evidence="2">
    <location>
        <begin position="8"/>
        <end position="52"/>
    </location>
</feature>
<dbReference type="AlphaFoldDB" id="A0A849SGN7"/>